<protein>
    <submittedName>
        <fullName evidence="7">MFS transporter</fullName>
    </submittedName>
</protein>
<dbReference type="CDD" id="cd17324">
    <property type="entry name" value="MFS_NepI_like"/>
    <property type="match status" value="1"/>
</dbReference>
<feature type="transmembrane region" description="Helical" evidence="5">
    <location>
        <begin position="324"/>
        <end position="344"/>
    </location>
</feature>
<feature type="transmembrane region" description="Helical" evidence="5">
    <location>
        <begin position="62"/>
        <end position="81"/>
    </location>
</feature>
<dbReference type="SUPFAM" id="SSF103473">
    <property type="entry name" value="MFS general substrate transporter"/>
    <property type="match status" value="1"/>
</dbReference>
<dbReference type="Pfam" id="PF07690">
    <property type="entry name" value="MFS_1"/>
    <property type="match status" value="1"/>
</dbReference>
<feature type="transmembrane region" description="Helical" evidence="5">
    <location>
        <begin position="203"/>
        <end position="223"/>
    </location>
</feature>
<accession>A0ABP9PYH3</accession>
<comment type="caution">
    <text evidence="7">The sequence shown here is derived from an EMBL/GenBank/DDBJ whole genome shotgun (WGS) entry which is preliminary data.</text>
</comment>
<feature type="transmembrane region" description="Helical" evidence="5">
    <location>
        <begin position="263"/>
        <end position="280"/>
    </location>
</feature>
<dbReference type="Gene3D" id="1.20.1250.20">
    <property type="entry name" value="MFS general substrate transporter like domains"/>
    <property type="match status" value="1"/>
</dbReference>
<evidence type="ECO:0000256" key="3">
    <source>
        <dbReference type="ARBA" id="ARBA00022989"/>
    </source>
</evidence>
<evidence type="ECO:0000256" key="2">
    <source>
        <dbReference type="ARBA" id="ARBA00022692"/>
    </source>
</evidence>
<feature type="transmembrane region" description="Helical" evidence="5">
    <location>
        <begin position="350"/>
        <end position="370"/>
    </location>
</feature>
<proteinExistence type="predicted"/>
<feature type="transmembrane region" description="Helical" evidence="5">
    <location>
        <begin position="286"/>
        <end position="303"/>
    </location>
</feature>
<evidence type="ECO:0000313" key="7">
    <source>
        <dbReference type="EMBL" id="GAA5153746.1"/>
    </source>
</evidence>
<keyword evidence="8" id="KW-1185">Reference proteome</keyword>
<evidence type="ECO:0000313" key="8">
    <source>
        <dbReference type="Proteomes" id="UP001428817"/>
    </source>
</evidence>
<dbReference type="PANTHER" id="PTHR42910">
    <property type="entry name" value="TRANSPORTER SCO4007-RELATED"/>
    <property type="match status" value="1"/>
</dbReference>
<sequence>MSFATGAVVANLYYIQPLVDTLAREFHADAGRVGVLVTLLQLGYAVGLATLVPLGDLVERRWLLVTLLVGCSGGLAVMALAPTLAVIASVAVLVGLTSVAVQVIVPFAAQLAGEERRGRVVGTVMSGLLLGILLSRTVSGVLAGLVGWRWVFGIAAIVTLAVAVLLWLELPSAAPTARMSYPALLGSVLRLVRDERVLRYRMVYGACAFAAFSVFWSTAGFLLARPPYHWSETQIGLFALLGAAGAVAARFAGSLADRGHARWATLGFVAAVTISFGALLLGGHSVLALAVGVLLLDLGVQGLQITNQCVIYELRPDARARITTAYMTGYFLGGTAGSALGVAAYVLAGWTAVCVLGAVAGLVAAGVWLVERVVQARSASIAVAAAPS</sequence>
<gene>
    <name evidence="7" type="ORF">GCM10023321_24490</name>
</gene>
<dbReference type="InterPro" id="IPR020846">
    <property type="entry name" value="MFS_dom"/>
</dbReference>
<dbReference type="PANTHER" id="PTHR42910:SF1">
    <property type="entry name" value="MAJOR FACILITATOR SUPERFAMILY (MFS) PROFILE DOMAIN-CONTAINING PROTEIN"/>
    <property type="match status" value="1"/>
</dbReference>
<keyword evidence="4 5" id="KW-0472">Membrane</keyword>
<keyword evidence="2 5" id="KW-0812">Transmembrane</keyword>
<evidence type="ECO:0000256" key="4">
    <source>
        <dbReference type="ARBA" id="ARBA00023136"/>
    </source>
</evidence>
<evidence type="ECO:0000256" key="5">
    <source>
        <dbReference type="SAM" id="Phobius"/>
    </source>
</evidence>
<name>A0ABP9PYH3_9PSEU</name>
<dbReference type="InterPro" id="IPR011701">
    <property type="entry name" value="MFS"/>
</dbReference>
<dbReference type="InterPro" id="IPR036259">
    <property type="entry name" value="MFS_trans_sf"/>
</dbReference>
<comment type="subcellular location">
    <subcellularLocation>
        <location evidence="1">Cell membrane</location>
        <topology evidence="1">Multi-pass membrane protein</topology>
    </subcellularLocation>
</comment>
<dbReference type="PROSITE" id="PS50850">
    <property type="entry name" value="MFS"/>
    <property type="match status" value="1"/>
</dbReference>
<evidence type="ECO:0000259" key="6">
    <source>
        <dbReference type="PROSITE" id="PS50850"/>
    </source>
</evidence>
<feature type="transmembrane region" description="Helical" evidence="5">
    <location>
        <begin position="33"/>
        <end position="55"/>
    </location>
</feature>
<organism evidence="7 8">
    <name type="scientific">Pseudonocardia eucalypti</name>
    <dbReference type="NCBI Taxonomy" id="648755"/>
    <lineage>
        <taxon>Bacteria</taxon>
        <taxon>Bacillati</taxon>
        <taxon>Actinomycetota</taxon>
        <taxon>Actinomycetes</taxon>
        <taxon>Pseudonocardiales</taxon>
        <taxon>Pseudonocardiaceae</taxon>
        <taxon>Pseudonocardia</taxon>
    </lineage>
</organism>
<dbReference type="EMBL" id="BAABJP010000008">
    <property type="protein sequence ID" value="GAA5153746.1"/>
    <property type="molecule type" value="Genomic_DNA"/>
</dbReference>
<keyword evidence="3 5" id="KW-1133">Transmembrane helix</keyword>
<dbReference type="RefSeq" id="WP_185061726.1">
    <property type="nucleotide sequence ID" value="NZ_BAABJP010000008.1"/>
</dbReference>
<feature type="transmembrane region" description="Helical" evidence="5">
    <location>
        <begin position="235"/>
        <end position="256"/>
    </location>
</feature>
<feature type="transmembrane region" description="Helical" evidence="5">
    <location>
        <begin position="150"/>
        <end position="170"/>
    </location>
</feature>
<reference evidence="8" key="1">
    <citation type="journal article" date="2019" name="Int. J. Syst. Evol. Microbiol.">
        <title>The Global Catalogue of Microorganisms (GCM) 10K type strain sequencing project: providing services to taxonomists for standard genome sequencing and annotation.</title>
        <authorList>
            <consortium name="The Broad Institute Genomics Platform"/>
            <consortium name="The Broad Institute Genome Sequencing Center for Infectious Disease"/>
            <person name="Wu L."/>
            <person name="Ma J."/>
        </authorList>
    </citation>
    <scope>NUCLEOTIDE SEQUENCE [LARGE SCALE GENOMIC DNA]</scope>
    <source>
        <strain evidence="8">JCM 18303</strain>
    </source>
</reference>
<evidence type="ECO:0000256" key="1">
    <source>
        <dbReference type="ARBA" id="ARBA00004651"/>
    </source>
</evidence>
<dbReference type="Proteomes" id="UP001428817">
    <property type="component" value="Unassembled WGS sequence"/>
</dbReference>
<feature type="transmembrane region" description="Helical" evidence="5">
    <location>
        <begin position="87"/>
        <end position="108"/>
    </location>
</feature>
<feature type="transmembrane region" description="Helical" evidence="5">
    <location>
        <begin position="120"/>
        <end position="138"/>
    </location>
</feature>
<feature type="domain" description="Major facilitator superfamily (MFS) profile" evidence="6">
    <location>
        <begin position="1"/>
        <end position="378"/>
    </location>
</feature>